<protein>
    <submittedName>
        <fullName evidence="1">Uncharacterized protein</fullName>
    </submittedName>
</protein>
<evidence type="ECO:0000313" key="1">
    <source>
        <dbReference type="EMBL" id="SVB64718.1"/>
    </source>
</evidence>
<sequence>VVIAVIALPTRMLLQALKALSKSIKCGSNMRQISLSVTMHADEREGAMPSATNFAEPESSPDRIWVTALTRFVESWKVFLCPSAGNAKFGGDWANRSWHLKPGQL</sequence>
<organism evidence="1">
    <name type="scientific">marine metagenome</name>
    <dbReference type="NCBI Taxonomy" id="408172"/>
    <lineage>
        <taxon>unclassified sequences</taxon>
        <taxon>metagenomes</taxon>
        <taxon>ecological metagenomes</taxon>
    </lineage>
</organism>
<dbReference type="EMBL" id="UINC01051040">
    <property type="protein sequence ID" value="SVB64718.1"/>
    <property type="molecule type" value="Genomic_DNA"/>
</dbReference>
<reference evidence="1" key="1">
    <citation type="submission" date="2018-05" db="EMBL/GenBank/DDBJ databases">
        <authorList>
            <person name="Lanie J.A."/>
            <person name="Ng W.-L."/>
            <person name="Kazmierczak K.M."/>
            <person name="Andrzejewski T.M."/>
            <person name="Davidsen T.M."/>
            <person name="Wayne K.J."/>
            <person name="Tettelin H."/>
            <person name="Glass J.I."/>
            <person name="Rusch D."/>
            <person name="Podicherti R."/>
            <person name="Tsui H.-C.T."/>
            <person name="Winkler M.E."/>
        </authorList>
    </citation>
    <scope>NUCLEOTIDE SEQUENCE</scope>
</reference>
<gene>
    <name evidence="1" type="ORF">METZ01_LOCUS217572</name>
</gene>
<dbReference type="AlphaFoldDB" id="A0A382FNS7"/>
<accession>A0A382FNS7</accession>
<name>A0A382FNS7_9ZZZZ</name>
<feature type="non-terminal residue" evidence="1">
    <location>
        <position position="1"/>
    </location>
</feature>
<proteinExistence type="predicted"/>